<dbReference type="SUPFAM" id="SSF51011">
    <property type="entry name" value="Glycosyl hydrolase domain"/>
    <property type="match status" value="1"/>
</dbReference>
<comment type="catalytic activity">
    <reaction evidence="1">
        <text>Endohydrolysis of (1-&gt;4)-alpha-D-glucosidic linkages in polysaccharides containing three or more (1-&gt;4)-alpha-linked D-glucose units.</text>
        <dbReference type="EC" id="3.2.1.1"/>
    </reaction>
</comment>
<dbReference type="Pfam" id="PF09260">
    <property type="entry name" value="A_amylase_dom_C"/>
    <property type="match status" value="1"/>
</dbReference>
<dbReference type="FunFam" id="3.20.20.80:FF:000120">
    <property type="entry name" value="Alpha-amylase A"/>
    <property type="match status" value="1"/>
</dbReference>
<feature type="signal peptide" evidence="18">
    <location>
        <begin position="1"/>
        <end position="22"/>
    </location>
</feature>
<name>A0A1L7XF30_9HELO</name>
<evidence type="ECO:0000259" key="19">
    <source>
        <dbReference type="SMART" id="SM00642"/>
    </source>
</evidence>
<dbReference type="InterPro" id="IPR015340">
    <property type="entry name" value="A_amylase_C_dom"/>
</dbReference>
<evidence type="ECO:0000256" key="1">
    <source>
        <dbReference type="ARBA" id="ARBA00000548"/>
    </source>
</evidence>
<keyword evidence="8 15" id="KW-0106">Calcium</keyword>
<dbReference type="AlphaFoldDB" id="A0A1L7XF30"/>
<feature type="disulfide bond" evidence="16">
    <location>
        <begin position="182"/>
        <end position="196"/>
    </location>
</feature>
<feature type="binding site" evidence="15">
    <location>
        <position position="194"/>
    </location>
    <ligand>
        <name>Ca(2+)</name>
        <dbReference type="ChEBI" id="CHEBI:29108"/>
        <label>1</label>
    </ligand>
</feature>
<dbReference type="InterPro" id="IPR017853">
    <property type="entry name" value="GH"/>
</dbReference>
<feature type="binding site" evidence="15">
    <location>
        <position position="207"/>
    </location>
    <ligand>
        <name>Ca(2+)</name>
        <dbReference type="ChEBI" id="CHEBI:29108"/>
        <label>1</label>
    </ligand>
</feature>
<dbReference type="Pfam" id="PF00128">
    <property type="entry name" value="Alpha-amylase"/>
    <property type="match status" value="1"/>
</dbReference>
<evidence type="ECO:0000256" key="10">
    <source>
        <dbReference type="ARBA" id="ARBA00023180"/>
    </source>
</evidence>
<feature type="binding site" evidence="15">
    <location>
        <position position="238"/>
    </location>
    <ligand>
        <name>Ca(2+)</name>
        <dbReference type="ChEBI" id="CHEBI:29108"/>
        <label>2</label>
    </ligand>
</feature>
<evidence type="ECO:0000256" key="13">
    <source>
        <dbReference type="PIRSR" id="PIRSR001024-1"/>
    </source>
</evidence>
<feature type="active site" description="Proton donor" evidence="13">
    <location>
        <position position="262"/>
    </location>
</feature>
<feature type="binding site" evidence="15">
    <location>
        <position position="262"/>
    </location>
    <ligand>
        <name>Ca(2+)</name>
        <dbReference type="ChEBI" id="CHEBI:29108"/>
        <label>2</label>
    </ligand>
</feature>
<evidence type="ECO:0000256" key="9">
    <source>
        <dbReference type="ARBA" id="ARBA00023157"/>
    </source>
</evidence>
<evidence type="ECO:0000256" key="2">
    <source>
        <dbReference type="ARBA" id="ARBA00001913"/>
    </source>
</evidence>
<gene>
    <name evidence="20" type="ORF">PAC_13547</name>
</gene>
<evidence type="ECO:0000256" key="15">
    <source>
        <dbReference type="PIRSR" id="PIRSR001024-3"/>
    </source>
</evidence>
<dbReference type="PIRSF" id="PIRSF001024">
    <property type="entry name" value="Alph-amyl_fung"/>
    <property type="match status" value="1"/>
</dbReference>
<feature type="binding site" evidence="17">
    <location>
        <position position="266"/>
    </location>
    <ligand>
        <name>substrate</name>
    </ligand>
</feature>
<dbReference type="GO" id="GO:0016052">
    <property type="term" value="P:carbohydrate catabolic process"/>
    <property type="evidence" value="ECO:0007669"/>
    <property type="project" value="InterPro"/>
</dbReference>
<keyword evidence="12" id="KW-0326">Glycosidase</keyword>
<accession>A0A1L7XF30</accession>
<keyword evidence="6 18" id="KW-0732">Signal</keyword>
<sequence>MRFPTISAIAIASVFLFDTVLSATPAEWRGRSIYQVFTDRFAPTDSTTKPSCPSGYGGYCGGTWQGIISKLDYIQGMGFTAIWISPVVEQVADPSRGYHGYSAQDLYSVNTNFGSADDLKALAAALKSRGMYPGLLESCADISTYLMVDVVANHMASDDAAESIDYTIINPFNDKKYFHDICWVTDYNNQTNVELCWLGNDQYPLPDLNTTRTDVRSMFSSWVEYLVSTYSIDGLRVDTVKHVEGPFWSIFNSASGVYNVGEVADGNVPYVCPYQNYMDGVLAYPTYYQATEFFSDTSATSLNFVNEVKAMNSQCKDTTLLGSFSENHDQPRFAYYTSDLVLARNILVFTMLQDGIPIVYQGQEQHFSGAGDPYDREALWTSNYDTSAPLYELTKQMNAIRSLAIAKSSDYLTWHTQIVYSDAHNVAFRKGTSSYMILMVVNNLGEQAENYSVTMPSVGFPAGLTVVDVLSCNNVTVDANGGLAAAFVGGLPMVYYPYFLLPGTGWCGY</sequence>
<evidence type="ECO:0000256" key="17">
    <source>
        <dbReference type="PIRSR" id="PIRSR001024-5"/>
    </source>
</evidence>
<feature type="site" description="Transition state stabilizer" evidence="14">
    <location>
        <position position="329"/>
    </location>
</feature>
<evidence type="ECO:0000313" key="21">
    <source>
        <dbReference type="Proteomes" id="UP000184330"/>
    </source>
</evidence>
<dbReference type="InterPro" id="IPR013777">
    <property type="entry name" value="A-amylase-like"/>
</dbReference>
<dbReference type="OrthoDB" id="204980at2759"/>
<dbReference type="GO" id="GO:0005509">
    <property type="term" value="F:calcium ion binding"/>
    <property type="evidence" value="ECO:0007669"/>
    <property type="project" value="InterPro"/>
</dbReference>
<evidence type="ECO:0000256" key="4">
    <source>
        <dbReference type="ARBA" id="ARBA00012595"/>
    </source>
</evidence>
<dbReference type="SUPFAM" id="SSF51445">
    <property type="entry name" value="(Trans)glycosidases"/>
    <property type="match status" value="1"/>
</dbReference>
<keyword evidence="9 16" id="KW-1015">Disulfide bond</keyword>
<evidence type="ECO:0000256" key="7">
    <source>
        <dbReference type="ARBA" id="ARBA00022801"/>
    </source>
</evidence>
<feature type="active site" description="Nucleophile" evidence="13">
    <location>
        <position position="238"/>
    </location>
</feature>
<dbReference type="SMART" id="SM00642">
    <property type="entry name" value="Aamy"/>
    <property type="match status" value="1"/>
</dbReference>
<feature type="chain" id="PRO_5013358463" description="alpha-amylase" evidence="18">
    <location>
        <begin position="23"/>
        <end position="509"/>
    </location>
</feature>
<dbReference type="CDD" id="cd11319">
    <property type="entry name" value="AmyAc_euk_AmyA"/>
    <property type="match status" value="1"/>
</dbReference>
<feature type="binding site" evidence="17">
    <location>
        <position position="154"/>
    </location>
    <ligand>
        <name>substrate</name>
    </ligand>
</feature>
<feature type="domain" description="Glycosyl hydrolase family 13 catalytic" evidence="19">
    <location>
        <begin position="35"/>
        <end position="401"/>
    </location>
</feature>
<feature type="disulfide bond" evidence="16">
    <location>
        <begin position="272"/>
        <end position="315"/>
    </location>
</feature>
<feature type="binding site" evidence="17">
    <location>
        <position position="329"/>
    </location>
    <ligand>
        <name>substrate</name>
    </ligand>
</feature>
<dbReference type="Gene3D" id="2.60.40.1180">
    <property type="entry name" value="Golgi alpha-mannosidase II"/>
    <property type="match status" value="1"/>
</dbReference>
<feature type="binding site" evidence="17">
    <location>
        <position position="236"/>
    </location>
    <ligand>
        <name>substrate</name>
    </ligand>
</feature>
<dbReference type="GO" id="GO:0004556">
    <property type="term" value="F:alpha-amylase activity"/>
    <property type="evidence" value="ECO:0007669"/>
    <property type="project" value="UniProtKB-EC"/>
</dbReference>
<proteinExistence type="inferred from homology"/>
<dbReference type="Gene3D" id="3.20.20.80">
    <property type="entry name" value="Glycosidases"/>
    <property type="match status" value="1"/>
</dbReference>
<comment type="cofactor">
    <cofactor evidence="2">
        <name>Ca(2+)</name>
        <dbReference type="ChEBI" id="CHEBI:29108"/>
    </cofactor>
</comment>
<protein>
    <recommendedName>
        <fullName evidence="4">alpha-amylase</fullName>
        <ecNumber evidence="4">3.2.1.1</ecNumber>
    </recommendedName>
</protein>
<dbReference type="EMBL" id="FJOG01000024">
    <property type="protein sequence ID" value="CZR63650.1"/>
    <property type="molecule type" value="Genomic_DNA"/>
</dbReference>
<comment type="similarity">
    <text evidence="3">Belongs to the glycosyl hydrolase 13 family.</text>
</comment>
<organism evidence="20 21">
    <name type="scientific">Phialocephala subalpina</name>
    <dbReference type="NCBI Taxonomy" id="576137"/>
    <lineage>
        <taxon>Eukaryota</taxon>
        <taxon>Fungi</taxon>
        <taxon>Dikarya</taxon>
        <taxon>Ascomycota</taxon>
        <taxon>Pezizomycotina</taxon>
        <taxon>Leotiomycetes</taxon>
        <taxon>Helotiales</taxon>
        <taxon>Mollisiaceae</taxon>
        <taxon>Phialocephala</taxon>
        <taxon>Phialocephala fortinii species complex</taxon>
    </lineage>
</organism>
<keyword evidence="21" id="KW-1185">Reference proteome</keyword>
<dbReference type="Proteomes" id="UP000184330">
    <property type="component" value="Unassembled WGS sequence"/>
</dbReference>
<keyword evidence="11" id="KW-0119">Carbohydrate metabolism</keyword>
<evidence type="ECO:0000256" key="18">
    <source>
        <dbReference type="SAM" id="SignalP"/>
    </source>
</evidence>
<dbReference type="EC" id="3.2.1.1" evidence="4"/>
<dbReference type="STRING" id="576137.A0A1L7XF30"/>
<evidence type="ECO:0000256" key="12">
    <source>
        <dbReference type="ARBA" id="ARBA00023295"/>
    </source>
</evidence>
<feature type="binding site" evidence="15">
    <location>
        <position position="153"/>
    </location>
    <ligand>
        <name>Ca(2+)</name>
        <dbReference type="ChEBI" id="CHEBI:29108"/>
        <label>1</label>
    </ligand>
</feature>
<evidence type="ECO:0000313" key="20">
    <source>
        <dbReference type="EMBL" id="CZR63650.1"/>
    </source>
</evidence>
<evidence type="ECO:0000256" key="3">
    <source>
        <dbReference type="ARBA" id="ARBA00008061"/>
    </source>
</evidence>
<evidence type="ECO:0000256" key="11">
    <source>
        <dbReference type="ARBA" id="ARBA00023277"/>
    </source>
</evidence>
<keyword evidence="5 15" id="KW-0479">Metal-binding</keyword>
<feature type="binding site" evidence="15">
    <location>
        <position position="242"/>
    </location>
    <ligand>
        <name>Ca(2+)</name>
        <dbReference type="ChEBI" id="CHEBI:29108"/>
        <label>1</label>
    </ligand>
</feature>
<evidence type="ECO:0000256" key="14">
    <source>
        <dbReference type="PIRSR" id="PIRSR001024-2"/>
    </source>
</evidence>
<evidence type="ECO:0000256" key="8">
    <source>
        <dbReference type="ARBA" id="ARBA00022837"/>
    </source>
</evidence>
<dbReference type="PANTHER" id="PTHR10357">
    <property type="entry name" value="ALPHA-AMYLASE FAMILY MEMBER"/>
    <property type="match status" value="1"/>
</dbReference>
<dbReference type="InterPro" id="IPR013780">
    <property type="entry name" value="Glyco_hydro_b"/>
</dbReference>
<feature type="disulfide bond" evidence="16">
    <location>
        <begin position="52"/>
        <end position="60"/>
    </location>
</feature>
<keyword evidence="10" id="KW-0325">Glycoprotein</keyword>
<evidence type="ECO:0000256" key="5">
    <source>
        <dbReference type="ARBA" id="ARBA00022723"/>
    </source>
</evidence>
<keyword evidence="7" id="KW-0378">Hydrolase</keyword>
<evidence type="ECO:0000256" key="6">
    <source>
        <dbReference type="ARBA" id="ARBA00022729"/>
    </source>
</evidence>
<evidence type="ECO:0000256" key="16">
    <source>
        <dbReference type="PIRSR" id="PIRSR001024-4"/>
    </source>
</evidence>
<feature type="binding site" evidence="17">
    <location>
        <position position="376"/>
    </location>
    <ligand>
        <name>substrate</name>
    </ligand>
</feature>
<dbReference type="PANTHER" id="PTHR10357:SF215">
    <property type="entry name" value="ALPHA-AMYLASE 1"/>
    <property type="match status" value="1"/>
</dbReference>
<feature type="disulfide bond" evidence="16">
    <location>
        <begin position="472"/>
        <end position="507"/>
    </location>
</feature>
<dbReference type="InterPro" id="IPR006047">
    <property type="entry name" value="GH13_cat_dom"/>
</dbReference>
<reference evidence="20 21" key="1">
    <citation type="submission" date="2016-03" db="EMBL/GenBank/DDBJ databases">
        <authorList>
            <person name="Ploux O."/>
        </authorList>
    </citation>
    <scope>NUCLEOTIDE SEQUENCE [LARGE SCALE GENOMIC DNA]</scope>
    <source>
        <strain evidence="20 21">UAMH 11012</strain>
    </source>
</reference>